<dbReference type="PANTHER" id="PTHR32295:SF174">
    <property type="entry name" value="PROTEIN IQ-DOMAIN 24"/>
    <property type="match status" value="1"/>
</dbReference>
<dbReference type="SMART" id="SM00015">
    <property type="entry name" value="IQ"/>
    <property type="match status" value="2"/>
</dbReference>
<dbReference type="EMBL" id="JAHUZN010000009">
    <property type="protein sequence ID" value="KAG8484185.1"/>
    <property type="molecule type" value="Genomic_DNA"/>
</dbReference>
<evidence type="ECO:0000256" key="3">
    <source>
        <dbReference type="ARBA" id="ARBA00024378"/>
    </source>
</evidence>
<dbReference type="InterPro" id="IPR025064">
    <property type="entry name" value="DUF4005"/>
</dbReference>
<feature type="region of interest" description="Disordered" evidence="4">
    <location>
        <begin position="10"/>
        <end position="48"/>
    </location>
</feature>
<evidence type="ECO:0000259" key="5">
    <source>
        <dbReference type="Pfam" id="PF13178"/>
    </source>
</evidence>
<dbReference type="Gene3D" id="1.20.5.190">
    <property type="match status" value="1"/>
</dbReference>
<comment type="subunit">
    <text evidence="3">Binds to multiple calmodulin (CaM) in the presence of Ca(2+) and CaM-like proteins.</text>
</comment>
<feature type="compositionally biased region" description="Polar residues" evidence="4">
    <location>
        <begin position="28"/>
        <end position="38"/>
    </location>
</feature>
<gene>
    <name evidence="6" type="ORF">CXB51_022724</name>
</gene>
<evidence type="ECO:0000256" key="1">
    <source>
        <dbReference type="ARBA" id="ARBA00022860"/>
    </source>
</evidence>
<evidence type="ECO:0000313" key="7">
    <source>
        <dbReference type="Proteomes" id="UP000701853"/>
    </source>
</evidence>
<protein>
    <recommendedName>
        <fullName evidence="5">DUF4005 domain-containing protein</fullName>
    </recommendedName>
</protein>
<evidence type="ECO:0000256" key="4">
    <source>
        <dbReference type="SAM" id="MobiDB-lite"/>
    </source>
</evidence>
<dbReference type="Proteomes" id="UP000701853">
    <property type="component" value="Chromosome 9"/>
</dbReference>
<name>A0A8J5YQI2_9ROSI</name>
<organism evidence="6 7">
    <name type="scientific">Gossypium anomalum</name>
    <dbReference type="NCBI Taxonomy" id="47600"/>
    <lineage>
        <taxon>Eukaryota</taxon>
        <taxon>Viridiplantae</taxon>
        <taxon>Streptophyta</taxon>
        <taxon>Embryophyta</taxon>
        <taxon>Tracheophyta</taxon>
        <taxon>Spermatophyta</taxon>
        <taxon>Magnoliopsida</taxon>
        <taxon>eudicotyledons</taxon>
        <taxon>Gunneridae</taxon>
        <taxon>Pentapetalae</taxon>
        <taxon>rosids</taxon>
        <taxon>malvids</taxon>
        <taxon>Malvales</taxon>
        <taxon>Malvaceae</taxon>
        <taxon>Malvoideae</taxon>
        <taxon>Gossypium</taxon>
    </lineage>
</organism>
<keyword evidence="1" id="KW-0112">Calmodulin-binding</keyword>
<keyword evidence="7" id="KW-1185">Reference proteome</keyword>
<feature type="domain" description="DUF4005" evidence="5">
    <location>
        <begin position="420"/>
        <end position="483"/>
    </location>
</feature>
<dbReference type="PROSITE" id="PS50096">
    <property type="entry name" value="IQ"/>
    <property type="match status" value="2"/>
</dbReference>
<dbReference type="Pfam" id="PF13178">
    <property type="entry name" value="DUF4005"/>
    <property type="match status" value="1"/>
</dbReference>
<feature type="compositionally biased region" description="Low complexity" evidence="4">
    <location>
        <begin position="425"/>
        <end position="438"/>
    </location>
</feature>
<comment type="caution">
    <text evidence="6">The sequence shown here is derived from an EMBL/GenBank/DDBJ whole genome shotgun (WGS) entry which is preliminary data.</text>
</comment>
<feature type="region of interest" description="Disordered" evidence="4">
    <location>
        <begin position="415"/>
        <end position="443"/>
    </location>
</feature>
<dbReference type="GO" id="GO:0005516">
    <property type="term" value="F:calmodulin binding"/>
    <property type="evidence" value="ECO:0007669"/>
    <property type="project" value="UniProtKB-KW"/>
</dbReference>
<sequence>MGLFRRLFGAKKSDKTRSDKERRRWSFARSSNPTSSTSHIDHAPTNAPCGDTLDASKHAIAVAAATAAVAEAALAAAHAAAEVVRLTSGGGGPAGNNRRLVQEAAAVRIQSAFRGYLVGEIVLSLSSSSFLLGCMARRALRALKALVKLQALVRGHFVRKQTADMLRRMQTLVRLQARARSSRAHVTKSLDSVVKMSRLPRNAVCIPLCSFLCLGIGPLALRKSSDNFLEDSKFRPKKGGANLFVQSANVHFYMYYFQVHATSGKDECQLRAYCTKSDGLSILKRCGSNSNLRNIIDLEKARMGSNWLDHWREESLWNNRREAPLSRRLADDEKSDKILEVDTWKPHLSSQQSHRNVRPSQHFSTLDYNQSFTAYDSPRKASGKASNAVPNISSAEVLTLSSMKYPGVKDEAVLRTVDNSPQVHSASSRPGSSARRSPFTPTRSECSWGYLSGYSSYPNYMANTESSRAKYRSQSAPRQRLELDKFGSTRRTYQGLWDSRTNSERDFPHHVDFRYRAHPTSDRLNWPSSANRRE</sequence>
<reference evidence="6 7" key="1">
    <citation type="journal article" date="2021" name="bioRxiv">
        <title>The Gossypium anomalum genome as a resource for cotton improvement and evolutionary analysis of hybrid incompatibility.</title>
        <authorList>
            <person name="Grover C.E."/>
            <person name="Yuan D."/>
            <person name="Arick M.A."/>
            <person name="Miller E.R."/>
            <person name="Hu G."/>
            <person name="Peterson D.G."/>
            <person name="Wendel J.F."/>
            <person name="Udall J.A."/>
        </authorList>
    </citation>
    <scope>NUCLEOTIDE SEQUENCE [LARGE SCALE GENOMIC DNA]</scope>
    <source>
        <strain evidence="6">JFW-Udall</strain>
        <tissue evidence="6">Leaf</tissue>
    </source>
</reference>
<dbReference type="OrthoDB" id="1686972at2759"/>
<dbReference type="Pfam" id="PF00612">
    <property type="entry name" value="IQ"/>
    <property type="match status" value="2"/>
</dbReference>
<comment type="similarity">
    <text evidence="2">Belongs to the IQD family.</text>
</comment>
<evidence type="ECO:0000256" key="2">
    <source>
        <dbReference type="ARBA" id="ARBA00024341"/>
    </source>
</evidence>
<feature type="compositionally biased region" description="Basic and acidic residues" evidence="4">
    <location>
        <begin position="11"/>
        <end position="24"/>
    </location>
</feature>
<dbReference type="AlphaFoldDB" id="A0A8J5YQI2"/>
<dbReference type="InterPro" id="IPR000048">
    <property type="entry name" value="IQ_motif_EF-hand-BS"/>
</dbReference>
<accession>A0A8J5YQI2</accession>
<evidence type="ECO:0000313" key="6">
    <source>
        <dbReference type="EMBL" id="KAG8484185.1"/>
    </source>
</evidence>
<dbReference type="PANTHER" id="PTHR32295">
    <property type="entry name" value="IQ-DOMAIN 5-RELATED"/>
    <property type="match status" value="1"/>
</dbReference>
<proteinExistence type="inferred from homology"/>